<proteinExistence type="predicted"/>
<dbReference type="Pfam" id="PF13365">
    <property type="entry name" value="Trypsin_2"/>
    <property type="match status" value="1"/>
</dbReference>
<accession>A0A8W8IJG2</accession>
<dbReference type="InterPro" id="IPR009003">
    <property type="entry name" value="Peptidase_S1_PA"/>
</dbReference>
<reference evidence="2" key="1">
    <citation type="submission" date="2022-08" db="UniProtKB">
        <authorList>
            <consortium name="EnsemblMetazoa"/>
        </authorList>
    </citation>
    <scope>IDENTIFICATION</scope>
    <source>
        <strain evidence="2">05x7-T-G4-1.051#20</strain>
    </source>
</reference>
<organism evidence="2 3">
    <name type="scientific">Magallana gigas</name>
    <name type="common">Pacific oyster</name>
    <name type="synonym">Crassostrea gigas</name>
    <dbReference type="NCBI Taxonomy" id="29159"/>
    <lineage>
        <taxon>Eukaryota</taxon>
        <taxon>Metazoa</taxon>
        <taxon>Spiralia</taxon>
        <taxon>Lophotrochozoa</taxon>
        <taxon>Mollusca</taxon>
        <taxon>Bivalvia</taxon>
        <taxon>Autobranchia</taxon>
        <taxon>Pteriomorphia</taxon>
        <taxon>Ostreida</taxon>
        <taxon>Ostreoidea</taxon>
        <taxon>Ostreidae</taxon>
        <taxon>Magallana</taxon>
    </lineage>
</organism>
<name>A0A8W8IJG2_MAGGI</name>
<feature type="region of interest" description="Disordered" evidence="1">
    <location>
        <begin position="1"/>
        <end position="45"/>
    </location>
</feature>
<feature type="compositionally biased region" description="Polar residues" evidence="1">
    <location>
        <begin position="9"/>
        <end position="24"/>
    </location>
</feature>
<evidence type="ECO:0008006" key="4">
    <source>
        <dbReference type="Google" id="ProtNLM"/>
    </source>
</evidence>
<keyword evidence="3" id="KW-1185">Reference proteome</keyword>
<evidence type="ECO:0000313" key="2">
    <source>
        <dbReference type="EnsemblMetazoa" id="G14593.1:cds"/>
    </source>
</evidence>
<feature type="compositionally biased region" description="Polar residues" evidence="1">
    <location>
        <begin position="33"/>
        <end position="45"/>
    </location>
</feature>
<dbReference type="PANTHER" id="PTHR14389">
    <property type="entry name" value="SI:CH1073-475A24.1"/>
    <property type="match status" value="1"/>
</dbReference>
<protein>
    <recommendedName>
        <fullName evidence="4">Serine protease</fullName>
    </recommendedName>
</protein>
<evidence type="ECO:0000313" key="3">
    <source>
        <dbReference type="Proteomes" id="UP000005408"/>
    </source>
</evidence>
<sequence>MDNKADHNQAASLSPTSQQKASTSTEDELSKQFEGTSLENSEQQSKTELMEKIINFFKKALKISKKDVKPLEVAKACVGPNANKSSVNKYLEPLHRAEIISKTFFKITKDSQSDPRYNALPEIEEITEKKIKELAAKVNSGSKQEKKSLDQPVVTDNEMSPCKNESAASKIAGPEDTTRSVPTAHAPAYPFSKGTHNQKDVLSSIARAEVSKSVGLIHIDGQPVGTGFRVGEKYLVTCIHVIRNVIKVKPHMLDGQRLTIEFYRITYNQKENELLIFSFQPLIAYFDEEYDFVVLELRSHDAGVPFPPALNFFADVFDSEIHLVGHPGGRQMKEDSIKPRWSPDHDKEIIPYISYLAHWSKSHFPDKRDYYSILLEPPRKIIFHTTFDTGSSGSPGVMIRDNRPCVVVMVRGGTPSCFYENRYPHLPVQDNHKVEYGYAMSDIYHKMLKSTNQNVKDLASEIFGEWI</sequence>
<dbReference type="PANTHER" id="PTHR14389:SF3">
    <property type="entry name" value="PROTEIN FAM111A-LIKE"/>
    <property type="match status" value="1"/>
</dbReference>
<dbReference type="SUPFAM" id="SSF50494">
    <property type="entry name" value="Trypsin-like serine proteases"/>
    <property type="match status" value="1"/>
</dbReference>
<dbReference type="AlphaFoldDB" id="A0A8W8IJG2"/>
<evidence type="ECO:0000256" key="1">
    <source>
        <dbReference type="SAM" id="MobiDB-lite"/>
    </source>
</evidence>
<feature type="region of interest" description="Disordered" evidence="1">
    <location>
        <begin position="139"/>
        <end position="196"/>
    </location>
</feature>
<dbReference type="Proteomes" id="UP000005408">
    <property type="component" value="Unassembled WGS sequence"/>
</dbReference>
<dbReference type="EnsemblMetazoa" id="G14593.1">
    <property type="protein sequence ID" value="G14593.1:cds"/>
    <property type="gene ID" value="G14593"/>
</dbReference>